<keyword evidence="1" id="KW-0732">Signal</keyword>
<protein>
    <recommendedName>
        <fullName evidence="4">T9SS C-terminal target domain-containing protein</fullName>
    </recommendedName>
</protein>
<evidence type="ECO:0000313" key="2">
    <source>
        <dbReference type="EMBL" id="MBD8084635.1"/>
    </source>
</evidence>
<dbReference type="Proteomes" id="UP000637299">
    <property type="component" value="Unassembled WGS sequence"/>
</dbReference>
<dbReference type="RefSeq" id="WP_191738575.1">
    <property type="nucleotide sequence ID" value="NZ_JACYFS010000014.1"/>
</dbReference>
<evidence type="ECO:0000313" key="3">
    <source>
        <dbReference type="Proteomes" id="UP000637299"/>
    </source>
</evidence>
<comment type="caution">
    <text evidence="2">The sequence shown here is derived from an EMBL/GenBank/DDBJ whole genome shotgun (WGS) entry which is preliminary data.</text>
</comment>
<name>A0ABR8ZH52_9FLAO</name>
<sequence length="199" mass="21140">MKKSFNIIMICAAQLAFAQIAIGKASVTTLPASTTPNPSISLEFGDYAGPQLGRGIILPYVNSASAVVNSVEGTFFYDVTDKIVKLKNGTNSYFNLSKNEITTVGLNPNFDTTGVVSTALQDAPNVTESPDAKVSIGPSTSSTPPGILVLENANQAMILPKVASPHLNIINPEPGMMAYDTVTKQIAVYNGKVWSFWKP</sequence>
<keyword evidence="3" id="KW-1185">Reference proteome</keyword>
<gene>
    <name evidence="2" type="ORF">IC610_19705</name>
</gene>
<evidence type="ECO:0000256" key="1">
    <source>
        <dbReference type="SAM" id="SignalP"/>
    </source>
</evidence>
<proteinExistence type="predicted"/>
<evidence type="ECO:0008006" key="4">
    <source>
        <dbReference type="Google" id="ProtNLM"/>
    </source>
</evidence>
<reference evidence="2 3" key="1">
    <citation type="submission" date="2020-09" db="EMBL/GenBank/DDBJ databases">
        <title>Genome seq and assembly of Chryseobacterium sp.</title>
        <authorList>
            <person name="Chhetri G."/>
        </authorList>
    </citation>
    <scope>NUCLEOTIDE SEQUENCE [LARGE SCALE GENOMIC DNA]</scope>
    <source>
        <strain evidence="2 3">GCR10</strain>
    </source>
</reference>
<dbReference type="EMBL" id="JACYFS010000014">
    <property type="protein sequence ID" value="MBD8084635.1"/>
    <property type="molecule type" value="Genomic_DNA"/>
</dbReference>
<accession>A0ABR8ZH52</accession>
<feature type="signal peptide" evidence="1">
    <location>
        <begin position="1"/>
        <end position="18"/>
    </location>
</feature>
<feature type="chain" id="PRO_5045600353" description="T9SS C-terminal target domain-containing protein" evidence="1">
    <location>
        <begin position="19"/>
        <end position="199"/>
    </location>
</feature>
<organism evidence="2 3">
    <name type="scientific">Chryseobacterium caseinilyticum</name>
    <dbReference type="NCBI Taxonomy" id="2771428"/>
    <lineage>
        <taxon>Bacteria</taxon>
        <taxon>Pseudomonadati</taxon>
        <taxon>Bacteroidota</taxon>
        <taxon>Flavobacteriia</taxon>
        <taxon>Flavobacteriales</taxon>
        <taxon>Weeksellaceae</taxon>
        <taxon>Chryseobacterium group</taxon>
        <taxon>Chryseobacterium</taxon>
    </lineage>
</organism>